<dbReference type="PANTHER" id="PTHR32305">
    <property type="match status" value="1"/>
</dbReference>
<dbReference type="EMBL" id="JACGCU010000063">
    <property type="protein sequence ID" value="MBA6062246.1"/>
    <property type="molecule type" value="Genomic_DNA"/>
</dbReference>
<dbReference type="NCBIfam" id="TIGR03696">
    <property type="entry name" value="Rhs_assc_core"/>
    <property type="match status" value="1"/>
</dbReference>
<dbReference type="InterPro" id="IPR050708">
    <property type="entry name" value="T6SS_VgrG/RHS"/>
</dbReference>
<evidence type="ECO:0000313" key="1">
    <source>
        <dbReference type="EMBL" id="MBA6062246.1"/>
    </source>
</evidence>
<reference evidence="1 2" key="1">
    <citation type="submission" date="2020-07" db="EMBL/GenBank/DDBJ databases">
        <title>Diversity of carbapenemase encoding genes among Pseudomonas putida group clinical isolates in a tertiary Brazilian hospital.</title>
        <authorList>
            <person name="Alberto-Lei F."/>
            <person name="Nodari C.S."/>
            <person name="Streling A.P."/>
            <person name="Paulino J.T."/>
            <person name="Bessa-Neto F.O."/>
            <person name="Cayo R."/>
            <person name="Gales A.C."/>
        </authorList>
    </citation>
    <scope>NUCLEOTIDE SEQUENCE [LARGE SCALE GENOMIC DNA]</scope>
    <source>
        <strain evidence="1 2">14535</strain>
    </source>
</reference>
<protein>
    <submittedName>
        <fullName evidence="1">RHS repeat-associated core domain-containing protein</fullName>
    </submittedName>
</protein>
<organism evidence="1 2">
    <name type="scientific">Pseudomonas juntendi</name>
    <dbReference type="NCBI Taxonomy" id="2666183"/>
    <lineage>
        <taxon>Bacteria</taxon>
        <taxon>Pseudomonadati</taxon>
        <taxon>Pseudomonadota</taxon>
        <taxon>Gammaproteobacteria</taxon>
        <taxon>Pseudomonadales</taxon>
        <taxon>Pseudomonadaceae</taxon>
        <taxon>Pseudomonas</taxon>
    </lineage>
</organism>
<sequence>MADTPGVHSNASNFQSFVQNNVDQRTGQYNLAIDLPVPAGNDLTGPGLPLRLSYSPFSNEDSGFGTGWRLAMTRYEPATRMLTLHTGESYKVTGTGAQPTIREKKIHSFHFYDDGTAADEDKGPYRVVHKSGLVEILTLHDKLNPIALPSKVRAPSGQGLTLHYIPESRRLARIVDDNGTLLLELQYTDGAVTVDTHPGAGANGLPFLRYRLELKNRALVEVKLPADIGGNWRFGYTRAHGLTCLAKVSTPMGAVEEIRYGENGDPGHVLPNTQPQRVLPRVTSHEVKPRADQPTLKTTYTYKHFDEDYNVEVEHSYVGSNSNVSWRDDGEDNLYRASANYRYSVTAHYWKAGKVARTQTQTFNRYHLLTRQILEEDGHIEETETEFHERAGVSFDDQPRYFQLPKTITKRYKLRADASKLRLETATTLYDDYGNTTEEVAPTGVRTTYAYYDKDGEKQPGDENGDNWACPPDPQGFVRNLKCKTVYPVPGLPGGAPIFRSRLTYKAYPALSSLGQASEWLAPCAEQTLQVFDVQQPDEREVLLLNVERAYLNMPDNAFLHGRPSYQVTTRYGDDSANPVRRAIESRTSRVEWSYCKVTDKEHGLEYWTDETVCGFDLVQKTTRSAASGLHGQTVYEEDDTGNSIRRIYDPLARLKEEIVAPGQGEDESKVIHQYGLVTHPEEGAAGLASQSSTGSTGVSTIVTFDGCSRVVTEERETQVTDTAPGARPLRQRKIVARRKYDELGQLSEETTFDYYDGKTLELTSTFEYDAWSQLCKTTLPNGATQHSEFSPFGESGDIITRWVETADKPGVRQQQQVTESNNFDKPAYQYRLDEAGQIVGRQDFSYDGLARCTREEHTFNRNGRPVSRVNQYTYDSEGRVTRNERPDQSAVLSRFALHSADPLAEQLLVERRKGAQPTLAWQREYDGLERLKTLAAGLQQEAYTYKENTSLLESRTTAQRTYTYHYRPTRSAQPSQIDVGTVPSTTFDYDSKTSAISTASDAQGKHSYSYTDQGYLLKAQWEDQDAKGYHCDYRHSFQGLPLGYTESDGVAVNHAYNDLGQLVQTRQGDLVASFEYDTLGRLWKTTTQDLINKQRLVCEQTYDLLGREHKREQTLTRQDGSTLTQHIVLTWQEDDQLSSRALIRGGEQLLLETFNYDALDRLEEHRCTGTALPKNAAGRAIKNQFFVYDELNNLTECYTDFADGAADEAFYTYDGFILTRAEHSLQPDYPASQAFDSDAEGNLLNDEQGNRLVYDDRGRLSEVKRASDGQPLYRYRYDGHNDLIGVRQAQEPEVSRRYQGYRLSSTREADLLTEYLYAGERPLGLQRPAQTADNRLFVTDAANSVLGECSSDELHDNTYTAYGDSPDNDQLVGLLGFNGEAREHALGWSLLGRGYRAYNPGLMRFHSPDLAAPEAAGINPYVYCGGNPVNWHDPSGHYGMRHSMEQPYIPPKPVKPKGDWQSWLGVALSAVFAAVSIMLLPPVGWTLRFLLGSVSAGIDIAALEESMRALLTGDEKAYNSSFWLGFIGGVFTMGTIWERLMKQGGSKAAVRRTLPGPAPDPSEGDVFFRLRVPRKAPTRQLNLKRKIWLPGNPDASTQTMATGVGFDVATQTTKKVTFGDVATSTLPQSSISSTSSTASSSSIGSYRLEELFAEPAIPAVTPPVSPTTYKPSVGSMLGYRKEEGSLNWTPSGRSTYIPFN</sequence>
<proteinExistence type="predicted"/>
<accession>A0A7W2JNK0</accession>
<name>A0A7W2JNK0_9PSED</name>
<comment type="caution">
    <text evidence="1">The sequence shown here is derived from an EMBL/GenBank/DDBJ whole genome shotgun (WGS) entry which is preliminary data.</text>
</comment>
<gene>
    <name evidence="1" type="ORF">H4C44_24105</name>
</gene>
<dbReference type="RefSeq" id="WP_182369311.1">
    <property type="nucleotide sequence ID" value="NZ_JACGCU010000063.1"/>
</dbReference>
<dbReference type="Gene3D" id="2.180.10.10">
    <property type="entry name" value="RHS repeat-associated core"/>
    <property type="match status" value="1"/>
</dbReference>
<dbReference type="InterPro" id="IPR022385">
    <property type="entry name" value="Rhs_assc_core"/>
</dbReference>
<dbReference type="Proteomes" id="UP000556620">
    <property type="component" value="Unassembled WGS sequence"/>
</dbReference>
<evidence type="ECO:0000313" key="2">
    <source>
        <dbReference type="Proteomes" id="UP000556620"/>
    </source>
</evidence>
<dbReference type="PANTHER" id="PTHR32305:SF15">
    <property type="entry name" value="PROTEIN RHSA-RELATED"/>
    <property type="match status" value="1"/>
</dbReference>